<dbReference type="Proteomes" id="UP000327013">
    <property type="component" value="Chromosome 2"/>
</dbReference>
<dbReference type="InterPro" id="IPR036047">
    <property type="entry name" value="F-box-like_dom_sf"/>
</dbReference>
<dbReference type="Pfam" id="PF00646">
    <property type="entry name" value="F-box"/>
    <property type="match status" value="1"/>
</dbReference>
<accession>A0A5N6QRS9</accession>
<feature type="domain" description="KIB1-4 beta-propeller" evidence="2">
    <location>
        <begin position="79"/>
        <end position="375"/>
    </location>
</feature>
<evidence type="ECO:0000313" key="3">
    <source>
        <dbReference type="EMBL" id="KAE8008843.1"/>
    </source>
</evidence>
<evidence type="ECO:0000259" key="1">
    <source>
        <dbReference type="Pfam" id="PF00646"/>
    </source>
</evidence>
<dbReference type="SUPFAM" id="SSF81383">
    <property type="entry name" value="F-box domain"/>
    <property type="match status" value="1"/>
</dbReference>
<dbReference type="Pfam" id="PF03478">
    <property type="entry name" value="Beta-prop_KIB1-4"/>
    <property type="match status" value="1"/>
</dbReference>
<dbReference type="InterPro" id="IPR005174">
    <property type="entry name" value="KIB1-4_b-propeller"/>
</dbReference>
<dbReference type="Gene3D" id="1.20.1280.50">
    <property type="match status" value="1"/>
</dbReference>
<proteinExistence type="predicted"/>
<dbReference type="OrthoDB" id="599103at2759"/>
<protein>
    <submittedName>
        <fullName evidence="3">Uncharacterized protein</fullName>
    </submittedName>
</protein>
<dbReference type="InterPro" id="IPR051304">
    <property type="entry name" value="SCF_F-box_domain"/>
</dbReference>
<feature type="domain" description="F-box" evidence="1">
    <location>
        <begin position="4"/>
        <end position="43"/>
    </location>
</feature>
<dbReference type="PANTHER" id="PTHR47123">
    <property type="entry name" value="F-BOX PROTEIN SKIP23"/>
    <property type="match status" value="1"/>
</dbReference>
<evidence type="ECO:0000259" key="2">
    <source>
        <dbReference type="Pfam" id="PF03478"/>
    </source>
</evidence>
<organism evidence="3 4">
    <name type="scientific">Carpinus fangiana</name>
    <dbReference type="NCBI Taxonomy" id="176857"/>
    <lineage>
        <taxon>Eukaryota</taxon>
        <taxon>Viridiplantae</taxon>
        <taxon>Streptophyta</taxon>
        <taxon>Embryophyta</taxon>
        <taxon>Tracheophyta</taxon>
        <taxon>Spermatophyta</taxon>
        <taxon>Magnoliopsida</taxon>
        <taxon>eudicotyledons</taxon>
        <taxon>Gunneridae</taxon>
        <taxon>Pentapetalae</taxon>
        <taxon>rosids</taxon>
        <taxon>fabids</taxon>
        <taxon>Fagales</taxon>
        <taxon>Betulaceae</taxon>
        <taxon>Carpinus</taxon>
    </lineage>
</organism>
<keyword evidence="4" id="KW-1185">Reference proteome</keyword>
<dbReference type="PANTHER" id="PTHR47123:SF15">
    <property type="entry name" value="F-BOX PROTEIN SKIP23"/>
    <property type="match status" value="1"/>
</dbReference>
<dbReference type="InterPro" id="IPR001810">
    <property type="entry name" value="F-box_dom"/>
</dbReference>
<name>A0A5N6QRS9_9ROSI</name>
<evidence type="ECO:0000313" key="4">
    <source>
        <dbReference type="Proteomes" id="UP000327013"/>
    </source>
</evidence>
<dbReference type="AlphaFoldDB" id="A0A5N6QRS9"/>
<dbReference type="EMBL" id="CM017322">
    <property type="protein sequence ID" value="KAE8008843.1"/>
    <property type="molecule type" value="Genomic_DNA"/>
</dbReference>
<sequence>MADWSQLPKELLGVIAERLDGPFYQLRFRSVCSSWRSSVSPRPLLRLPGRFPFLQCDGITDSSWGFHLSRRSIFLLASTDTRSQTSNSSWLVKVEELYPNRMRLLNPLSRIQLRPLPTSFPNPMNLTHFIVFELGQEYVLHYMNYRPFGDAFGDLGNLYMEKVVFMSSGCGGIDEAFSLLTIHVSGKLAMFKSGDKRWTIIHEMPSPYDDVALFQGEFYAVDGTGRAVLVGLSLDVTLVAESVYGGDKKFLVESNGGLLLVDMYLSVGDVYVGDDEDIDVEDQYVVGERAVRFKVFRLDIEGKRWVEVESLRDRVLFLGDDCAFSASVAELSLSGCIKGNCVLFTDNFFSTWGEDGSGGGGSDGVFKGRDICVFDLDNGSIAHLADCPEYSKLFWPPPDWVAATNLTVQNQFEELAL</sequence>
<gene>
    <name evidence="3" type="ORF">FH972_005316</name>
</gene>
<reference evidence="3 4" key="1">
    <citation type="submission" date="2019-06" db="EMBL/GenBank/DDBJ databases">
        <title>A chromosomal-level reference genome of Carpinus fangiana (Coryloideae, Betulaceae).</title>
        <authorList>
            <person name="Yang X."/>
            <person name="Wang Z."/>
            <person name="Zhang L."/>
            <person name="Hao G."/>
            <person name="Liu J."/>
            <person name="Yang Y."/>
        </authorList>
    </citation>
    <scope>NUCLEOTIDE SEQUENCE [LARGE SCALE GENOMIC DNA]</scope>
    <source>
        <strain evidence="3">Cfa_2016G</strain>
        <tissue evidence="3">Leaf</tissue>
    </source>
</reference>